<dbReference type="PATRIC" id="fig|1454001.3.peg.3946"/>
<evidence type="ECO:0000313" key="2">
    <source>
        <dbReference type="Proteomes" id="UP000020218"/>
    </source>
</evidence>
<gene>
    <name evidence="1" type="ORF">AW08_03908</name>
</gene>
<protein>
    <submittedName>
        <fullName evidence="1">Uncharacterized protein</fullName>
    </submittedName>
</protein>
<proteinExistence type="predicted"/>
<keyword evidence="2" id="KW-1185">Reference proteome</keyword>
<accession>A0A011MMH0</accession>
<evidence type="ECO:0000313" key="1">
    <source>
        <dbReference type="EMBL" id="EXI63721.1"/>
    </source>
</evidence>
<name>A0A011MMH0_9PROT</name>
<dbReference type="STRING" id="1454001.AW08_03908"/>
<comment type="caution">
    <text evidence="1">The sequence shown here is derived from an EMBL/GenBank/DDBJ whole genome shotgun (WGS) entry which is preliminary data.</text>
</comment>
<dbReference type="Proteomes" id="UP000020218">
    <property type="component" value="Unassembled WGS sequence"/>
</dbReference>
<dbReference type="AlphaFoldDB" id="A0A011MMH0"/>
<organism evidence="1 2">
    <name type="scientific">Candidatus Accumulibacter adjunctus</name>
    <dbReference type="NCBI Taxonomy" id="1454001"/>
    <lineage>
        <taxon>Bacteria</taxon>
        <taxon>Pseudomonadati</taxon>
        <taxon>Pseudomonadota</taxon>
        <taxon>Betaproteobacteria</taxon>
        <taxon>Candidatus Accumulibacter</taxon>
    </lineage>
</organism>
<reference evidence="1" key="1">
    <citation type="submission" date="2014-02" db="EMBL/GenBank/DDBJ databases">
        <title>Expanding our view of genomic diversity in Candidatus Accumulibacter clades.</title>
        <authorList>
            <person name="Skennerton C.T."/>
            <person name="Barr J.J."/>
            <person name="Slater F.R."/>
            <person name="Bond P.L."/>
            <person name="Tyson G.W."/>
        </authorList>
    </citation>
    <scope>NUCLEOTIDE SEQUENCE [LARGE SCALE GENOMIC DNA]</scope>
</reference>
<dbReference type="EMBL" id="JFAX01000051">
    <property type="protein sequence ID" value="EXI63721.1"/>
    <property type="molecule type" value="Genomic_DNA"/>
</dbReference>
<sequence>MSGGSCTLLTASKPRIVGKEFWLDKEGKLQKKTTAYVSTGQMETETFQNLEEFSNLLQSLATNQCLVYGLTPRSPIRLVPEATWNRLGKPEDKMPRSKAMMHWPAGPGILMLDYDAPKDDSPPFDKNGLLQALGEAVPQFLDFELLSWPSTSSCIFHGDRELIGVKGQRIYVMVSDARDIPRAGQALLTKLWAMGYGRYEVSKSGSLLERGLFDSSVWETNHIDFAAGAECRGALEQRRGEPELIEGYLGGAMDTRNIIPGPTAEESAAAAANKAAAKAALKEAAAIAREQWSCERVSELCANAPGTNDVQARQIVKRAAERRELMSDWTIIVLDDGQERQVTIKTVLADKGKYSGMQTLDPLEPDYDGRRPVGKLYLDGARPRLHSWAHGGTTFQLYGQPVEIEIVEGKESEATDALLQVLRDAPAVFDFGAELVTIGDAGRLMPQDEHALRYLVGGLVQFYSLHPQREGRPPRRKLENPPPSVCRSVLALRDMRRLKPLEAVISAPTVRPDGSLFCTLGYDANTHLLFDCDQTPPL</sequence>